<proteinExistence type="predicted"/>
<feature type="chain" id="PRO_5032510108" description="Neprosin PEP catalytic domain-containing protein" evidence="2">
    <location>
        <begin position="33"/>
        <end position="450"/>
    </location>
</feature>
<dbReference type="Gene3D" id="3.90.1320.10">
    <property type="entry name" value="Outer-capsid protein sigma 3, large lobe"/>
    <property type="match status" value="1"/>
</dbReference>
<feature type="domain" description="Neprosin PEP catalytic" evidence="3">
    <location>
        <begin position="171"/>
        <end position="450"/>
    </location>
</feature>
<feature type="signal peptide" evidence="2">
    <location>
        <begin position="1"/>
        <end position="32"/>
    </location>
</feature>
<dbReference type="EMBL" id="JADGMS010000012">
    <property type="protein sequence ID" value="KAF9671623.1"/>
    <property type="molecule type" value="Genomic_DNA"/>
</dbReference>
<dbReference type="PANTHER" id="PTHR31589:SF57">
    <property type="entry name" value="OS06G0474500 PROTEIN"/>
    <property type="match status" value="1"/>
</dbReference>
<feature type="region of interest" description="Disordered" evidence="1">
    <location>
        <begin position="98"/>
        <end position="120"/>
    </location>
</feature>
<evidence type="ECO:0000256" key="1">
    <source>
        <dbReference type="SAM" id="MobiDB-lite"/>
    </source>
</evidence>
<dbReference type="InterPro" id="IPR053168">
    <property type="entry name" value="Glutamic_endopeptidase"/>
</dbReference>
<dbReference type="Pfam" id="PF03080">
    <property type="entry name" value="Neprosin"/>
    <property type="match status" value="2"/>
</dbReference>
<accession>A0A835JJX8</accession>
<name>A0A835JJX8_9ROSI</name>
<dbReference type="Pfam" id="PF14365">
    <property type="entry name" value="Neprosin_AP"/>
    <property type="match status" value="1"/>
</dbReference>
<comment type="caution">
    <text evidence="4">The sequence shown here is derived from an EMBL/GenBank/DDBJ whole genome shotgun (WGS) entry which is preliminary data.</text>
</comment>
<gene>
    <name evidence="4" type="ORF">SADUNF_Sadunf12G0066900</name>
</gene>
<dbReference type="PROSITE" id="PS52045">
    <property type="entry name" value="NEPROSIN_PEP_CD"/>
    <property type="match status" value="1"/>
</dbReference>
<keyword evidence="2" id="KW-0732">Signal</keyword>
<dbReference type="AlphaFoldDB" id="A0A835JJX8"/>
<dbReference type="PANTHER" id="PTHR31589">
    <property type="entry name" value="PROTEIN, PUTATIVE (DUF239)-RELATED-RELATED"/>
    <property type="match status" value="1"/>
</dbReference>
<evidence type="ECO:0000259" key="3">
    <source>
        <dbReference type="PROSITE" id="PS52045"/>
    </source>
</evidence>
<dbReference type="Proteomes" id="UP000657918">
    <property type="component" value="Unassembled WGS sequence"/>
</dbReference>
<evidence type="ECO:0000256" key="2">
    <source>
        <dbReference type="SAM" id="SignalP"/>
    </source>
</evidence>
<evidence type="ECO:0000313" key="4">
    <source>
        <dbReference type="EMBL" id="KAF9671623.1"/>
    </source>
</evidence>
<dbReference type="OrthoDB" id="1858978at2759"/>
<keyword evidence="5" id="KW-1185">Reference proteome</keyword>
<organism evidence="4 5">
    <name type="scientific">Salix dunnii</name>
    <dbReference type="NCBI Taxonomy" id="1413687"/>
    <lineage>
        <taxon>Eukaryota</taxon>
        <taxon>Viridiplantae</taxon>
        <taxon>Streptophyta</taxon>
        <taxon>Embryophyta</taxon>
        <taxon>Tracheophyta</taxon>
        <taxon>Spermatophyta</taxon>
        <taxon>Magnoliopsida</taxon>
        <taxon>eudicotyledons</taxon>
        <taxon>Gunneridae</taxon>
        <taxon>Pentapetalae</taxon>
        <taxon>rosids</taxon>
        <taxon>fabids</taxon>
        <taxon>Malpighiales</taxon>
        <taxon>Salicaceae</taxon>
        <taxon>Saliceae</taxon>
        <taxon>Salix</taxon>
    </lineage>
</organism>
<dbReference type="InterPro" id="IPR025521">
    <property type="entry name" value="Neprosin_propep"/>
</dbReference>
<evidence type="ECO:0000313" key="5">
    <source>
        <dbReference type="Proteomes" id="UP000657918"/>
    </source>
</evidence>
<sequence>MAASTSLDTHSMIPLFVAFLLVFASSIYPVLSASAAESDSGSRLLANQTFRPSKEMLRLKRVNAYLKKINKPAVKTIHSPDGDVIDCVLSHLQPAFDHPELKGRKPLDPPERPKGNETRETVAESYQLWTDSGESCPEGTVPIRRTTVKDVLRASSVKRFGRKLRRHVRRDSEGSGHEHAVVFVNGDQYFGAKASINVWSPRVTSEYEFSLSQIWVSPDFYGDNYPRFFTYWTTDAYQATGCYNLLCSGFVQTNNKIAIGAAISPRSSYNGRQFDIGLMIWKVSFLGQWMVVESAVLLHCLNQFYITKVLPLINFRFNVVLTVNLDPKHGNWWLEFGTGLLVGYWPAFLFSHLRSHASMVQFGGEIVNFRSAGFHTSTQMGSGHFAEEGFGKASYFRNLQVVDWDNNLLPLSNLHLLADHSNCYDIKQGRNGVWGTYFYYGGPGRSVRCP</sequence>
<dbReference type="InterPro" id="IPR004314">
    <property type="entry name" value="Neprosin"/>
</dbReference>
<reference evidence="4 5" key="1">
    <citation type="submission" date="2020-10" db="EMBL/GenBank/DDBJ databases">
        <title>Plant Genome Project.</title>
        <authorList>
            <person name="Zhang R.-G."/>
        </authorList>
    </citation>
    <scope>NUCLEOTIDE SEQUENCE [LARGE SCALE GENOMIC DNA]</scope>
    <source>
        <strain evidence="4">FAFU-HL-1</strain>
        <tissue evidence="4">Leaf</tissue>
    </source>
</reference>
<protein>
    <recommendedName>
        <fullName evidence="3">Neprosin PEP catalytic domain-containing protein</fullName>
    </recommendedName>
</protein>